<comment type="catalytic activity">
    <reaction evidence="6">
        <text>ADP-alpha-D-ribose 1''-phosphate + H2O = ADP-D-ribose + phosphate</text>
        <dbReference type="Rhea" id="RHEA:25029"/>
        <dbReference type="ChEBI" id="CHEBI:15377"/>
        <dbReference type="ChEBI" id="CHEBI:43474"/>
        <dbReference type="ChEBI" id="CHEBI:57967"/>
        <dbReference type="ChEBI" id="CHEBI:58753"/>
        <dbReference type="EC" id="3.1.3.84"/>
    </reaction>
</comment>
<dbReference type="EMBL" id="JAVHNQ010000006">
    <property type="protein sequence ID" value="KAK6344088.1"/>
    <property type="molecule type" value="Genomic_DNA"/>
</dbReference>
<dbReference type="InterPro" id="IPR002589">
    <property type="entry name" value="Macro_dom"/>
</dbReference>
<evidence type="ECO:0000256" key="1">
    <source>
        <dbReference type="ARBA" id="ARBA00002432"/>
    </source>
</evidence>
<organism evidence="9 10">
    <name type="scientific">Orbilia brochopaga</name>
    <dbReference type="NCBI Taxonomy" id="3140254"/>
    <lineage>
        <taxon>Eukaryota</taxon>
        <taxon>Fungi</taxon>
        <taxon>Dikarya</taxon>
        <taxon>Ascomycota</taxon>
        <taxon>Pezizomycotina</taxon>
        <taxon>Orbiliomycetes</taxon>
        <taxon>Orbiliales</taxon>
        <taxon>Orbiliaceae</taxon>
        <taxon>Orbilia</taxon>
    </lineage>
</organism>
<evidence type="ECO:0000313" key="9">
    <source>
        <dbReference type="EMBL" id="KAK6344088.1"/>
    </source>
</evidence>
<comment type="similarity">
    <text evidence="2">Belongs to the POA1 family.</text>
</comment>
<evidence type="ECO:0000313" key="10">
    <source>
        <dbReference type="Proteomes" id="UP001375240"/>
    </source>
</evidence>
<proteinExistence type="inferred from homology"/>
<sequence length="275" mass="29293">MESREATTTAGADAGSGSGAAGGGDAGVNSDYAAVVPVPGRVVMVVGEDIFAAERGSVLIHACNCLGSWGAGIALAFREKYPAAYNVYRAHCATRGNPSTLLGTALLIPPQLADAREHWIACLFTSVGYGRRVDAPDEILRSTKASLENMVAVIAGVENDDMPHGGASTTAILGTGIHEDTPEIGELHACKINSGRFGVDWERTKRVIEEVLTAEGKGRVVTAYEFSERQDVENFRREAMRRQRQQRGHWGWPRGGRGGRGRGRGMPAFIGFGPL</sequence>
<feature type="domain" description="Macro" evidence="8">
    <location>
        <begin position="60"/>
        <end position="207"/>
    </location>
</feature>
<dbReference type="GO" id="GO:0140291">
    <property type="term" value="P:peptidyl-glutamate ADP-deribosylation"/>
    <property type="evidence" value="ECO:0007669"/>
    <property type="project" value="TreeGrafter"/>
</dbReference>
<comment type="function">
    <text evidence="1">Highly specific phosphatase involved in the metabolism of ADP-ribose 1''-phosphate (Appr1p) which is produced as a consequence of tRNA splicing.</text>
</comment>
<dbReference type="AlphaFoldDB" id="A0AAV9UQJ0"/>
<evidence type="ECO:0000259" key="8">
    <source>
        <dbReference type="Pfam" id="PF01661"/>
    </source>
</evidence>
<keyword evidence="10" id="KW-1185">Reference proteome</keyword>
<dbReference type="CDD" id="cd02901">
    <property type="entry name" value="Macro_Poa1p-like"/>
    <property type="match status" value="1"/>
</dbReference>
<evidence type="ECO:0000256" key="2">
    <source>
        <dbReference type="ARBA" id="ARBA00006575"/>
    </source>
</evidence>
<name>A0AAV9UQJ0_9PEZI</name>
<dbReference type="InterPro" id="IPR050892">
    <property type="entry name" value="ADP-ribose_metab_enzymes"/>
</dbReference>
<reference evidence="9 10" key="1">
    <citation type="submission" date="2019-10" db="EMBL/GenBank/DDBJ databases">
        <authorList>
            <person name="Palmer J.M."/>
        </authorList>
    </citation>
    <scope>NUCLEOTIDE SEQUENCE [LARGE SCALE GENOMIC DNA]</scope>
    <source>
        <strain evidence="9 10">TWF696</strain>
    </source>
</reference>
<evidence type="ECO:0000256" key="4">
    <source>
        <dbReference type="ARBA" id="ARBA00019744"/>
    </source>
</evidence>
<comment type="caution">
    <text evidence="9">The sequence shown here is derived from an EMBL/GenBank/DDBJ whole genome shotgun (WGS) entry which is preliminary data.</text>
</comment>
<dbReference type="PANTHER" id="PTHR12521:SF0">
    <property type="entry name" value="ADP-RIBOSE GLYCOHYDROLASE OARD1"/>
    <property type="match status" value="1"/>
</dbReference>
<accession>A0AAV9UQJ0</accession>
<evidence type="ECO:0000256" key="3">
    <source>
        <dbReference type="ARBA" id="ARBA00012983"/>
    </source>
</evidence>
<evidence type="ECO:0000256" key="7">
    <source>
        <dbReference type="SAM" id="MobiDB-lite"/>
    </source>
</evidence>
<feature type="region of interest" description="Disordered" evidence="7">
    <location>
        <begin position="242"/>
        <end position="266"/>
    </location>
</feature>
<dbReference type="PANTHER" id="PTHR12521">
    <property type="entry name" value="PROTEIN C6ORF130"/>
    <property type="match status" value="1"/>
</dbReference>
<dbReference type="Pfam" id="PF01661">
    <property type="entry name" value="Macro"/>
    <property type="match status" value="1"/>
</dbReference>
<feature type="compositionally biased region" description="Low complexity" evidence="7">
    <location>
        <begin position="1"/>
        <end position="13"/>
    </location>
</feature>
<dbReference type="SUPFAM" id="SSF52949">
    <property type="entry name" value="Macro domain-like"/>
    <property type="match status" value="1"/>
</dbReference>
<keyword evidence="5" id="KW-0904">Protein phosphatase</keyword>
<dbReference type="InterPro" id="IPR043472">
    <property type="entry name" value="Macro_dom-like"/>
</dbReference>
<evidence type="ECO:0000256" key="6">
    <source>
        <dbReference type="ARBA" id="ARBA00034427"/>
    </source>
</evidence>
<gene>
    <name evidence="9" type="primary">POA1</name>
    <name evidence="9" type="ORF">TWF696_007735</name>
</gene>
<keyword evidence="5" id="KW-0378">Hydrolase</keyword>
<dbReference type="EC" id="3.1.3.84" evidence="3"/>
<dbReference type="GO" id="GO:0004721">
    <property type="term" value="F:phosphoprotein phosphatase activity"/>
    <property type="evidence" value="ECO:0007669"/>
    <property type="project" value="UniProtKB-KW"/>
</dbReference>
<dbReference type="Gene3D" id="3.40.220.10">
    <property type="entry name" value="Leucine Aminopeptidase, subunit E, domain 1"/>
    <property type="match status" value="1"/>
</dbReference>
<protein>
    <recommendedName>
        <fullName evidence="4">ADP-ribose 1''-phosphate phosphatase</fullName>
        <ecNumber evidence="3">3.1.3.84</ecNumber>
    </recommendedName>
</protein>
<evidence type="ECO:0000256" key="5">
    <source>
        <dbReference type="ARBA" id="ARBA00022912"/>
    </source>
</evidence>
<dbReference type="Proteomes" id="UP001375240">
    <property type="component" value="Unassembled WGS sequence"/>
</dbReference>
<feature type="region of interest" description="Disordered" evidence="7">
    <location>
        <begin position="1"/>
        <end position="22"/>
    </location>
</feature>